<dbReference type="GO" id="GO:0003723">
    <property type="term" value="F:RNA binding"/>
    <property type="evidence" value="ECO:0007669"/>
    <property type="project" value="InterPro"/>
</dbReference>
<accession>A0A379KHU4</accession>
<reference evidence="7 8" key="1">
    <citation type="submission" date="2018-06" db="EMBL/GenBank/DDBJ databases">
        <authorList>
            <consortium name="Pathogen Informatics"/>
            <person name="Doyle S."/>
        </authorList>
    </citation>
    <scope>NUCLEOTIDE SEQUENCE [LARGE SCALE GENOMIC DNA]</scope>
    <source>
        <strain evidence="7 8">NCTC7914</strain>
    </source>
</reference>
<dbReference type="PANTHER" id="PTHR43721:SF22">
    <property type="entry name" value="ELONGATION FACTOR TU, MITOCHONDRIAL"/>
    <property type="match status" value="1"/>
</dbReference>
<dbReference type="InterPro" id="IPR057335">
    <property type="entry name" value="Beta-barrel_SelB"/>
</dbReference>
<dbReference type="Pfam" id="PF09106">
    <property type="entry name" value="WHD_2nd_SelB"/>
    <property type="match status" value="1"/>
</dbReference>
<dbReference type="Proteomes" id="UP000254602">
    <property type="component" value="Unassembled WGS sequence"/>
</dbReference>
<dbReference type="InterPro" id="IPR050055">
    <property type="entry name" value="EF-Tu_GTPase"/>
</dbReference>
<evidence type="ECO:0000256" key="5">
    <source>
        <dbReference type="ARBA" id="ARBA00023134"/>
    </source>
</evidence>
<keyword evidence="5" id="KW-0342">GTP-binding</keyword>
<dbReference type="SUPFAM" id="SSF50447">
    <property type="entry name" value="Translation proteins"/>
    <property type="match status" value="1"/>
</dbReference>
<dbReference type="GO" id="GO:0003924">
    <property type="term" value="F:GTPase activity"/>
    <property type="evidence" value="ECO:0007669"/>
    <property type="project" value="InterPro"/>
</dbReference>
<sequence>MIVGTAGHIDHGKTALLQALTGQAGDHRQEERERGMTIDLGYRYAALAEGAPLTGFIDVPGHERFIHNMLAGAQGIDLVLLVVAADDGVMPQTREHLAIIELLGIPQALVAISKCDRVAPARVAQVQVQIAQLLAPGPYAGAAQFPLSSVTGAGVEALRHALLAAGEGLKQRSVPGGFRLAIDRAFAVTGAGLVVTGTALAGRVSAGDTLLLGKAGKAVRVRGLHAQNQAALVAEAGQRVALNIAAERLAVEQVRRGDWLVSQWLHAPSTRVDIELQLLAGESRPFEHFSAVHVHLGTQDVTARVALLEGERLLAGQRMFAQLLLNAPLQAVHGDRLVLRDQRAQRTLGGGTVLDPFAPSRQRRSEARLRQLNVLRDAEGLEQALMALLDNAPGGLDPQRLERQFNRLREGWQLPADVLVVATRQGQLLFAKAQWQALKHQVREQLALFHEQEPDQLGPDRDRLRRFAALPVERPAFVSLLEEMLGEGTIASSGPWLHLPGHTVQLSDADSALWSRLQPRLLEGRFDPPWVRTLASEEKCAEADVRLLLRKLARLGVVHQVVRDLFYPEATLQRMAELLLGQANETPIVQVAAFRDMLGIGRKRSVQILEYFDRIGLTRRVADQRHIRADSALAQQQARH</sequence>
<evidence type="ECO:0000256" key="2">
    <source>
        <dbReference type="ARBA" id="ARBA00022490"/>
    </source>
</evidence>
<organism evidence="7 8">
    <name type="scientific">Pseudomonas putida</name>
    <name type="common">Arthrobacter siderocapsulatus</name>
    <dbReference type="NCBI Taxonomy" id="303"/>
    <lineage>
        <taxon>Bacteria</taxon>
        <taxon>Pseudomonadati</taxon>
        <taxon>Pseudomonadota</taxon>
        <taxon>Gammaproteobacteria</taxon>
        <taxon>Pseudomonadales</taxon>
        <taxon>Pseudomonadaceae</taxon>
        <taxon>Pseudomonas</taxon>
    </lineage>
</organism>
<evidence type="ECO:0000259" key="6">
    <source>
        <dbReference type="PROSITE" id="PS51722"/>
    </source>
</evidence>
<keyword evidence="4" id="KW-0648">Protein biosynthesis</keyword>
<dbReference type="Pfam" id="PF21214">
    <property type="entry name" value="WHD_2nd_SelB_bact"/>
    <property type="match status" value="1"/>
</dbReference>
<dbReference type="InterPro" id="IPR036390">
    <property type="entry name" value="WH_DNA-bd_sf"/>
</dbReference>
<feature type="domain" description="Tr-type G" evidence="6">
    <location>
        <begin position="1"/>
        <end position="170"/>
    </location>
</feature>
<dbReference type="GO" id="GO:0001514">
    <property type="term" value="P:selenocysteine incorporation"/>
    <property type="evidence" value="ECO:0007669"/>
    <property type="project" value="InterPro"/>
</dbReference>
<dbReference type="InterPro" id="IPR009001">
    <property type="entry name" value="Transl_elong_EF1A/Init_IF2_C"/>
</dbReference>
<evidence type="ECO:0000256" key="3">
    <source>
        <dbReference type="ARBA" id="ARBA00022741"/>
    </source>
</evidence>
<dbReference type="EMBL" id="UGUY01000001">
    <property type="protein sequence ID" value="SUD67139.1"/>
    <property type="molecule type" value="Genomic_DNA"/>
</dbReference>
<dbReference type="Pfam" id="PF00009">
    <property type="entry name" value="GTP_EFTU"/>
    <property type="match status" value="1"/>
</dbReference>
<dbReference type="GO" id="GO:0005737">
    <property type="term" value="C:cytoplasm"/>
    <property type="evidence" value="ECO:0007669"/>
    <property type="project" value="UniProtKB-SubCell"/>
</dbReference>
<dbReference type="AlphaFoldDB" id="A0A379KHU4"/>
<dbReference type="CDD" id="cd15491">
    <property type="entry name" value="selB_III"/>
    <property type="match status" value="1"/>
</dbReference>
<name>A0A379KHU4_PSEPU</name>
<dbReference type="InterPro" id="IPR004535">
    <property type="entry name" value="Transl_elong_SelB"/>
</dbReference>
<keyword evidence="3" id="KW-0547">Nucleotide-binding</keyword>
<dbReference type="InterPro" id="IPR009000">
    <property type="entry name" value="Transl_B-barrel_sf"/>
</dbReference>
<dbReference type="PROSITE" id="PS51722">
    <property type="entry name" value="G_TR_2"/>
    <property type="match status" value="1"/>
</dbReference>
<evidence type="ECO:0000313" key="8">
    <source>
        <dbReference type="Proteomes" id="UP000254602"/>
    </source>
</evidence>
<dbReference type="SUPFAM" id="SSF52540">
    <property type="entry name" value="P-loop containing nucleoside triphosphate hydrolases"/>
    <property type="match status" value="1"/>
</dbReference>
<dbReference type="NCBIfam" id="TIGR00475">
    <property type="entry name" value="selB"/>
    <property type="match status" value="1"/>
</dbReference>
<dbReference type="CDD" id="cd04171">
    <property type="entry name" value="SelB"/>
    <property type="match status" value="1"/>
</dbReference>
<dbReference type="Pfam" id="PF25461">
    <property type="entry name" value="Beta-barrel_SelB"/>
    <property type="match status" value="1"/>
</dbReference>
<dbReference type="Pfam" id="PF09107">
    <property type="entry name" value="WHD_3rd_SelB"/>
    <property type="match status" value="1"/>
</dbReference>
<dbReference type="InterPro" id="IPR000795">
    <property type="entry name" value="T_Tr_GTP-bd_dom"/>
</dbReference>
<dbReference type="InterPro" id="IPR036388">
    <property type="entry name" value="WH-like_DNA-bd_sf"/>
</dbReference>
<dbReference type="SUPFAM" id="SSF46785">
    <property type="entry name" value="Winged helix' DNA-binding domain"/>
    <property type="match status" value="3"/>
</dbReference>
<dbReference type="GO" id="GO:0003746">
    <property type="term" value="F:translation elongation factor activity"/>
    <property type="evidence" value="ECO:0007669"/>
    <property type="project" value="UniProtKB-KW"/>
</dbReference>
<keyword evidence="7" id="KW-0251">Elongation factor</keyword>
<dbReference type="PRINTS" id="PR00315">
    <property type="entry name" value="ELONGATNFCT"/>
</dbReference>
<dbReference type="GO" id="GO:0005525">
    <property type="term" value="F:GTP binding"/>
    <property type="evidence" value="ECO:0007669"/>
    <property type="project" value="UniProtKB-KW"/>
</dbReference>
<evidence type="ECO:0000313" key="7">
    <source>
        <dbReference type="EMBL" id="SUD67139.1"/>
    </source>
</evidence>
<gene>
    <name evidence="7" type="primary">selB</name>
    <name evidence="7" type="ORF">NCTC7914_01208</name>
</gene>
<dbReference type="InterPro" id="IPR027417">
    <property type="entry name" value="P-loop_NTPase"/>
</dbReference>
<evidence type="ECO:0000256" key="1">
    <source>
        <dbReference type="ARBA" id="ARBA00004496"/>
    </source>
</evidence>
<dbReference type="Gene3D" id="2.40.30.10">
    <property type="entry name" value="Translation factors"/>
    <property type="match status" value="1"/>
</dbReference>
<dbReference type="Gene3D" id="3.40.50.300">
    <property type="entry name" value="P-loop containing nucleotide triphosphate hydrolases"/>
    <property type="match status" value="1"/>
</dbReference>
<keyword evidence="2" id="KW-0963">Cytoplasm</keyword>
<comment type="subcellular location">
    <subcellularLocation>
        <location evidence="1">Cytoplasm</location>
    </subcellularLocation>
</comment>
<dbReference type="InterPro" id="IPR048931">
    <property type="entry name" value="WHD_2nd_SelB_bact"/>
</dbReference>
<evidence type="ECO:0000256" key="4">
    <source>
        <dbReference type="ARBA" id="ARBA00022917"/>
    </source>
</evidence>
<dbReference type="RefSeq" id="WP_115275466.1">
    <property type="nucleotide sequence ID" value="NZ_JABTYF010000001.1"/>
</dbReference>
<dbReference type="InterPro" id="IPR015191">
    <property type="entry name" value="SelB_WHD4"/>
</dbReference>
<dbReference type="PANTHER" id="PTHR43721">
    <property type="entry name" value="ELONGATION FACTOR TU-RELATED"/>
    <property type="match status" value="1"/>
</dbReference>
<dbReference type="Gene3D" id="1.10.10.10">
    <property type="entry name" value="Winged helix-like DNA-binding domain superfamily/Winged helix DNA-binding domain"/>
    <property type="match status" value="3"/>
</dbReference>
<protein>
    <submittedName>
        <fullName evidence="7">Selenocysteine-specific translation elongation factor</fullName>
    </submittedName>
</protein>
<dbReference type="SUPFAM" id="SSF50465">
    <property type="entry name" value="EF-Tu/eEF-1alpha/eIF2-gamma C-terminal domain"/>
    <property type="match status" value="1"/>
</dbReference>
<dbReference type="InterPro" id="IPR015190">
    <property type="entry name" value="Elong_fac_SelB-wing-hlx_typ-2"/>
</dbReference>
<proteinExistence type="predicted"/>